<dbReference type="Pfam" id="PF24300">
    <property type="entry name" value="KWL1"/>
    <property type="match status" value="1"/>
</dbReference>
<dbReference type="GO" id="GO:0005576">
    <property type="term" value="C:extracellular region"/>
    <property type="evidence" value="ECO:0007669"/>
    <property type="project" value="UniProtKB-SubCell"/>
</dbReference>
<dbReference type="InterPro" id="IPR036908">
    <property type="entry name" value="RlpA-like_sf"/>
</dbReference>
<keyword evidence="3" id="KW-0964">Secreted</keyword>
<dbReference type="SUPFAM" id="SSF50685">
    <property type="entry name" value="Barwin-like endoglucanases"/>
    <property type="match status" value="1"/>
</dbReference>
<evidence type="ECO:0000313" key="6">
    <source>
        <dbReference type="EMBL" id="KAF4371216.1"/>
    </source>
</evidence>
<evidence type="ECO:0000256" key="5">
    <source>
        <dbReference type="SAM" id="MobiDB-lite"/>
    </source>
</evidence>
<dbReference type="Proteomes" id="UP000525078">
    <property type="component" value="Unassembled WGS sequence"/>
</dbReference>
<dbReference type="AlphaFoldDB" id="A0A7J6FKI7"/>
<keyword evidence="4" id="KW-0732">Signal</keyword>
<comment type="caution">
    <text evidence="6">The sequence shown here is derived from an EMBL/GenBank/DDBJ whole genome shotgun (WGS) entry which is preliminary data.</text>
</comment>
<protein>
    <recommendedName>
        <fullName evidence="8">Kiwellin</fullName>
    </recommendedName>
</protein>
<comment type="similarity">
    <text evidence="2">Belongs to the kiwellin family.</text>
</comment>
<reference evidence="6 7" key="1">
    <citation type="journal article" date="2020" name="bioRxiv">
        <title>Sequence and annotation of 42 cannabis genomes reveals extensive copy number variation in cannabinoid synthesis and pathogen resistance genes.</title>
        <authorList>
            <person name="Mckernan K.J."/>
            <person name="Helbert Y."/>
            <person name="Kane L.T."/>
            <person name="Ebling H."/>
            <person name="Zhang L."/>
            <person name="Liu B."/>
            <person name="Eaton Z."/>
            <person name="Mclaughlin S."/>
            <person name="Kingan S."/>
            <person name="Baybayan P."/>
            <person name="Concepcion G."/>
            <person name="Jordan M."/>
            <person name="Riva A."/>
            <person name="Barbazuk W."/>
            <person name="Harkins T."/>
        </authorList>
    </citation>
    <scope>NUCLEOTIDE SEQUENCE [LARGE SCALE GENOMIC DNA]</scope>
    <source>
        <strain evidence="7">cv. Jamaican Lion 4</strain>
        <tissue evidence="6">Leaf</tissue>
    </source>
</reference>
<accession>A0A7J6FKI7</accession>
<name>A0A7J6FKI7_CANSA</name>
<evidence type="ECO:0000256" key="3">
    <source>
        <dbReference type="ARBA" id="ARBA00022525"/>
    </source>
</evidence>
<dbReference type="Gene3D" id="2.40.40.10">
    <property type="entry name" value="RlpA-like domain"/>
    <property type="match status" value="1"/>
</dbReference>
<feature type="region of interest" description="Disordered" evidence="5">
    <location>
        <begin position="134"/>
        <end position="165"/>
    </location>
</feature>
<gene>
    <name evidence="6" type="ORF">F8388_020943</name>
</gene>
<evidence type="ECO:0000256" key="1">
    <source>
        <dbReference type="ARBA" id="ARBA00004613"/>
    </source>
</evidence>
<evidence type="ECO:0008006" key="8">
    <source>
        <dbReference type="Google" id="ProtNLM"/>
    </source>
</evidence>
<organism evidence="6 7">
    <name type="scientific">Cannabis sativa</name>
    <name type="common">Hemp</name>
    <name type="synonym">Marijuana</name>
    <dbReference type="NCBI Taxonomy" id="3483"/>
    <lineage>
        <taxon>Eukaryota</taxon>
        <taxon>Viridiplantae</taxon>
        <taxon>Streptophyta</taxon>
        <taxon>Embryophyta</taxon>
        <taxon>Tracheophyta</taxon>
        <taxon>Spermatophyta</taxon>
        <taxon>Magnoliopsida</taxon>
        <taxon>eudicotyledons</taxon>
        <taxon>Gunneridae</taxon>
        <taxon>Pentapetalae</taxon>
        <taxon>rosids</taxon>
        <taxon>fabids</taxon>
        <taxon>Rosales</taxon>
        <taxon>Cannabaceae</taxon>
        <taxon>Cannabis</taxon>
    </lineage>
</organism>
<evidence type="ECO:0000256" key="4">
    <source>
        <dbReference type="ARBA" id="ARBA00022729"/>
    </source>
</evidence>
<dbReference type="PANTHER" id="PTHR33191">
    <property type="entry name" value="RIPENING-RELATED PROTEIN 2-RELATED"/>
    <property type="match status" value="1"/>
</dbReference>
<proteinExistence type="inferred from homology"/>
<feature type="compositionally biased region" description="Polar residues" evidence="5">
    <location>
        <begin position="137"/>
        <end position="151"/>
    </location>
</feature>
<dbReference type="CDD" id="cd22270">
    <property type="entry name" value="DPBB_kiwellin-like"/>
    <property type="match status" value="1"/>
</dbReference>
<dbReference type="EMBL" id="JAATIP010000113">
    <property type="protein sequence ID" value="KAF4371216.1"/>
    <property type="molecule type" value="Genomic_DNA"/>
</dbReference>
<comment type="subcellular location">
    <subcellularLocation>
        <location evidence="1">Secreted</location>
    </subcellularLocation>
</comment>
<dbReference type="PANTHER" id="PTHR33191:SF9">
    <property type="entry name" value="RIPENING-RELATED PROTEIN 2-RELATED"/>
    <property type="match status" value="1"/>
</dbReference>
<dbReference type="InterPro" id="IPR039271">
    <property type="entry name" value="Kiwellin-like"/>
</dbReference>
<sequence length="257" mass="27277">MDKGGFFSPNVWSQIDEISLELYILADVNEVMENTHFLSYKIEYTCMHMTYDIAYKKVLLPLQLDAISSCNGPCRTLNDCDGQLICINGKCNDDPDIGTKICSGGGGGGGGGSGTCKSSGTLTCGAKSYPKYKCSPPVTSSTSAKLTNNDFSEGGDGGGPSECDERYHSNDERVVALSTGWYNGGSRCGKMIKIRATNGRTTTAKVVDECDSQNGCDAEHAGQPPCRNNIVDGSNAVWNALGLDTNLGVVDVTWSMA</sequence>
<evidence type="ECO:0000256" key="2">
    <source>
        <dbReference type="ARBA" id="ARBA00005592"/>
    </source>
</evidence>
<evidence type="ECO:0000313" key="7">
    <source>
        <dbReference type="Proteomes" id="UP000525078"/>
    </source>
</evidence>